<keyword evidence="3 6" id="KW-0812">Transmembrane</keyword>
<dbReference type="GO" id="GO:0016567">
    <property type="term" value="P:protein ubiquitination"/>
    <property type="evidence" value="ECO:0007669"/>
    <property type="project" value="InterPro"/>
</dbReference>
<dbReference type="GO" id="GO:0005783">
    <property type="term" value="C:endoplasmic reticulum"/>
    <property type="evidence" value="ECO:0007669"/>
    <property type="project" value="TreeGrafter"/>
</dbReference>
<keyword evidence="4 6" id="KW-1133">Transmembrane helix</keyword>
<organism evidence="7">
    <name type="scientific">Oikopleura dioica</name>
    <name type="common">Tunicate</name>
    <dbReference type="NCBI Taxonomy" id="34765"/>
    <lineage>
        <taxon>Eukaryota</taxon>
        <taxon>Metazoa</taxon>
        <taxon>Chordata</taxon>
        <taxon>Tunicata</taxon>
        <taxon>Appendicularia</taxon>
        <taxon>Copelata</taxon>
        <taxon>Oikopleuridae</taxon>
        <taxon>Oikopleura</taxon>
    </lineage>
</organism>
<evidence type="ECO:0000256" key="2">
    <source>
        <dbReference type="ARBA" id="ARBA00007332"/>
    </source>
</evidence>
<evidence type="ECO:0000256" key="1">
    <source>
        <dbReference type="ARBA" id="ARBA00004141"/>
    </source>
</evidence>
<dbReference type="AlphaFoldDB" id="E4Z620"/>
<reference evidence="7" key="1">
    <citation type="journal article" date="2010" name="Science">
        <title>Plasticity of animal genome architecture unmasked by rapid evolution of a pelagic tunicate.</title>
        <authorList>
            <person name="Denoeud F."/>
            <person name="Henriet S."/>
            <person name="Mungpakdee S."/>
            <person name="Aury J.M."/>
            <person name="Da Silva C."/>
            <person name="Brinkmann H."/>
            <person name="Mikhaleva J."/>
            <person name="Olsen L.C."/>
            <person name="Jubin C."/>
            <person name="Canestro C."/>
            <person name="Bouquet J.M."/>
            <person name="Danks G."/>
            <person name="Poulain J."/>
            <person name="Campsteijn C."/>
            <person name="Adamski M."/>
            <person name="Cross I."/>
            <person name="Yadetie F."/>
            <person name="Muffato M."/>
            <person name="Louis A."/>
            <person name="Butcher S."/>
            <person name="Tsagkogeorga G."/>
            <person name="Konrad A."/>
            <person name="Singh S."/>
            <person name="Jensen M.F."/>
            <person name="Cong E.H."/>
            <person name="Eikeseth-Otteraa H."/>
            <person name="Noel B."/>
            <person name="Anthouard V."/>
            <person name="Porcel B.M."/>
            <person name="Kachouri-Lafond R."/>
            <person name="Nishino A."/>
            <person name="Ugolini M."/>
            <person name="Chourrout P."/>
            <person name="Nishida H."/>
            <person name="Aasland R."/>
            <person name="Huzurbazar S."/>
            <person name="Westhof E."/>
            <person name="Delsuc F."/>
            <person name="Lehrach H."/>
            <person name="Reinhardt R."/>
            <person name="Weissenbach J."/>
            <person name="Roy S.W."/>
            <person name="Artiguenave F."/>
            <person name="Postlethwait J.H."/>
            <person name="Manak J.R."/>
            <person name="Thompson E.M."/>
            <person name="Jaillon O."/>
            <person name="Du Pasquier L."/>
            <person name="Boudinot P."/>
            <person name="Liberles D.A."/>
            <person name="Volff J.N."/>
            <person name="Philippe H."/>
            <person name="Lenhard B."/>
            <person name="Roest Crollius H."/>
            <person name="Wincker P."/>
            <person name="Chourrout D."/>
        </authorList>
    </citation>
    <scope>NUCLEOTIDE SEQUENCE [LARGE SCALE GENOMIC DNA]</scope>
</reference>
<protein>
    <submittedName>
        <fullName evidence="7">Uncharacterized protein</fullName>
    </submittedName>
</protein>
<dbReference type="EMBL" id="FN657890">
    <property type="protein sequence ID" value="CBY43148.1"/>
    <property type="molecule type" value="Genomic_DNA"/>
</dbReference>
<feature type="transmembrane region" description="Helical" evidence="6">
    <location>
        <begin position="74"/>
        <end position="95"/>
    </location>
</feature>
<gene>
    <name evidence="7" type="ORF">GSOID_T00027724001</name>
</gene>
<dbReference type="InterPro" id="IPR018801">
    <property type="entry name" value="TM129"/>
</dbReference>
<evidence type="ECO:0000256" key="5">
    <source>
        <dbReference type="ARBA" id="ARBA00023136"/>
    </source>
</evidence>
<dbReference type="Proteomes" id="UP000011014">
    <property type="component" value="Unassembled WGS sequence"/>
</dbReference>
<evidence type="ECO:0000256" key="6">
    <source>
        <dbReference type="SAM" id="Phobius"/>
    </source>
</evidence>
<sequence>MSLLDFFPKEGFVFIMFAAIFVSEPKDLKGLGVCVEGFCSRWLGDKRLNFVQYQINRSFATLLKGDKRWEALQYAVLPFLFTFGYVLTFIMELAISPLDRQIQRLKMVGESYYELLTKINSEMTSGNKFESDSGNIIVSTSFIVKLNPYSMEIIRKLDAQLNVLRVSEVPSTERGAEPETNMTIEVTGHMTTHGQSRFNIFVKASEMDHLVNFLGDDVQIDTQNFEINTVWDRFRAEAEKVVLRNVPLEKRECDNELEMCFACDMQAPDIRLASCVCAAMWCFSCIVRVFASHQDAKRIPKSLWLSGKALCPHCTKEYDILDIRFLMAESDEQ</sequence>
<dbReference type="GO" id="GO:0016020">
    <property type="term" value="C:membrane"/>
    <property type="evidence" value="ECO:0007669"/>
    <property type="project" value="UniProtKB-SubCell"/>
</dbReference>
<dbReference type="Pfam" id="PF10272">
    <property type="entry name" value="Tmpp129"/>
    <property type="match status" value="1"/>
</dbReference>
<evidence type="ECO:0000313" key="7">
    <source>
        <dbReference type="EMBL" id="CBY43148.1"/>
    </source>
</evidence>
<dbReference type="GO" id="GO:0061630">
    <property type="term" value="F:ubiquitin protein ligase activity"/>
    <property type="evidence" value="ECO:0007669"/>
    <property type="project" value="InterPro"/>
</dbReference>
<comment type="subcellular location">
    <subcellularLocation>
        <location evidence="1">Membrane</location>
        <topology evidence="1">Multi-pass membrane protein</topology>
    </subcellularLocation>
</comment>
<keyword evidence="5 6" id="KW-0472">Membrane</keyword>
<dbReference type="PANTHER" id="PTHR31322">
    <property type="entry name" value="E3 UBIQUITIN-PROTEIN LIGASE TM129"/>
    <property type="match status" value="1"/>
</dbReference>
<accession>E4Z620</accession>
<name>E4Z620_OIKDI</name>
<dbReference type="PANTHER" id="PTHR31322:SF2">
    <property type="entry name" value="E3 UBIQUITIN-PROTEIN LIGASE TM129"/>
    <property type="match status" value="1"/>
</dbReference>
<comment type="similarity">
    <text evidence="2">Belongs to the TMEM129 family.</text>
</comment>
<proteinExistence type="inferred from homology"/>
<evidence type="ECO:0000256" key="3">
    <source>
        <dbReference type="ARBA" id="ARBA00022692"/>
    </source>
</evidence>
<evidence type="ECO:0000256" key="4">
    <source>
        <dbReference type="ARBA" id="ARBA00022989"/>
    </source>
</evidence>